<reference evidence="3" key="1">
    <citation type="submission" date="2016-11" db="EMBL/GenBank/DDBJ databases">
        <authorList>
            <person name="Varghese N."/>
            <person name="Submissions S."/>
        </authorList>
    </citation>
    <scope>NUCLEOTIDE SEQUENCE [LARGE SCALE GENOMIC DNA]</scope>
    <source>
        <strain evidence="3">DSM 2635</strain>
    </source>
</reference>
<dbReference type="RefSeq" id="WP_073127130.1">
    <property type="nucleotide sequence ID" value="NZ_BAABCH010000084.1"/>
</dbReference>
<dbReference type="GO" id="GO:0051607">
    <property type="term" value="P:defense response to virus"/>
    <property type="evidence" value="ECO:0007669"/>
    <property type="project" value="UniProtKB-KW"/>
</dbReference>
<evidence type="ECO:0000313" key="3">
    <source>
        <dbReference type="Proteomes" id="UP000243255"/>
    </source>
</evidence>
<sequence length="273" mass="32105">MTKEKILLLEIKQPFAHYREPLMMQDDYIPTLNLPTATTIAGMISNLIDRELKSNFKIGVIGTYRNKSSEFIRGESESFIRSYENELKKELRRITKSKTNEKLDYGEIYNYNKLTKQNRIMNFETLQDVELKIFLTTQDNELVRKALEKPKKYLCLGRKEDFIYPAKKGDLFVKEIEIEKVHIKSKVESIKNKYKIKNTYVPVDLKSEKSNNLLNNGVLYSLPKTYKDLTAEKVDRVIEYGNYVYIDDRGAYLGDIDLNIYKTDTENIVFTWL</sequence>
<keyword evidence="1" id="KW-0051">Antiviral defense</keyword>
<name>A0A1M5RU04_9FIRM</name>
<proteinExistence type="predicted"/>
<dbReference type="GO" id="GO:0043571">
    <property type="term" value="P:maintenance of CRISPR repeat elements"/>
    <property type="evidence" value="ECO:0007669"/>
    <property type="project" value="InterPro"/>
</dbReference>
<dbReference type="EMBL" id="FQWX01000033">
    <property type="protein sequence ID" value="SHH29639.1"/>
    <property type="molecule type" value="Genomic_DNA"/>
</dbReference>
<gene>
    <name evidence="2" type="ORF">SAMN04488530_13318</name>
</gene>
<dbReference type="Pfam" id="PF09704">
    <property type="entry name" value="Cas_Cas5d"/>
    <property type="match status" value="1"/>
</dbReference>
<dbReference type="InterPro" id="IPR013422">
    <property type="entry name" value="CRISPR-assoc_prot_Cas5_N"/>
</dbReference>
<protein>
    <submittedName>
        <fullName evidence="2">CRISPR-associated protein Cas5, N-terminal domain-containing protein</fullName>
    </submittedName>
</protein>
<organism evidence="2 3">
    <name type="scientific">Asaccharospora irregularis DSM 2635</name>
    <dbReference type="NCBI Taxonomy" id="1121321"/>
    <lineage>
        <taxon>Bacteria</taxon>
        <taxon>Bacillati</taxon>
        <taxon>Bacillota</taxon>
        <taxon>Clostridia</taxon>
        <taxon>Peptostreptococcales</taxon>
        <taxon>Peptostreptococcaceae</taxon>
        <taxon>Asaccharospora</taxon>
    </lineage>
</organism>
<keyword evidence="3" id="KW-1185">Reference proteome</keyword>
<dbReference type="OrthoDB" id="9782505at2"/>
<evidence type="ECO:0000256" key="1">
    <source>
        <dbReference type="ARBA" id="ARBA00023118"/>
    </source>
</evidence>
<dbReference type="AlphaFoldDB" id="A0A1M5RU04"/>
<dbReference type="InterPro" id="IPR021124">
    <property type="entry name" value="CRISPR-assoc_prot_Cas5"/>
</dbReference>
<dbReference type="Proteomes" id="UP000243255">
    <property type="component" value="Unassembled WGS sequence"/>
</dbReference>
<dbReference type="STRING" id="1121321.SAMN04488530_13318"/>
<accession>A0A1M5RU04</accession>
<dbReference type="NCBIfam" id="TIGR02593">
    <property type="entry name" value="CRISPR_cas5"/>
    <property type="match status" value="1"/>
</dbReference>
<evidence type="ECO:0000313" key="2">
    <source>
        <dbReference type="EMBL" id="SHH29639.1"/>
    </source>
</evidence>